<organism evidence="1 2">
    <name type="scientific">Paenibacillus validus</name>
    <dbReference type="NCBI Taxonomy" id="44253"/>
    <lineage>
        <taxon>Bacteria</taxon>
        <taxon>Bacillati</taxon>
        <taxon>Bacillota</taxon>
        <taxon>Bacilli</taxon>
        <taxon>Bacillales</taxon>
        <taxon>Paenibacillaceae</taxon>
        <taxon>Paenibacillus</taxon>
    </lineage>
</organism>
<dbReference type="Proteomes" id="UP000450917">
    <property type="component" value="Unassembled WGS sequence"/>
</dbReference>
<proteinExistence type="predicted"/>
<sequence>MSQQPYEQELAKALLEAGMEEPEIRETARRRLPAKTEIRIQAPFDPVTEETELYRRLAQEIDDRYDRYVQESTNEENT</sequence>
<dbReference type="RefSeq" id="WP_127607308.1">
    <property type="nucleotide sequence ID" value="NZ_JARTHJ010000027.1"/>
</dbReference>
<comment type="caution">
    <text evidence="1">The sequence shown here is derived from an EMBL/GenBank/DDBJ whole genome shotgun (WGS) entry which is preliminary data.</text>
</comment>
<name>A0A7X2ZCY7_9BACL</name>
<dbReference type="AlphaFoldDB" id="A0A7X2ZCY7"/>
<evidence type="ECO:0000313" key="2">
    <source>
        <dbReference type="Proteomes" id="UP000450917"/>
    </source>
</evidence>
<gene>
    <name evidence="1" type="ORF">GNP93_18490</name>
</gene>
<reference evidence="1 2" key="1">
    <citation type="submission" date="2019-11" db="EMBL/GenBank/DDBJ databases">
        <title>Draft genome sequences of five Paenibacillus species of dairy origin.</title>
        <authorList>
            <person name="Olajide A.M."/>
            <person name="Chen S."/>
            <person name="Lapointe G."/>
        </authorList>
    </citation>
    <scope>NUCLEOTIDE SEQUENCE [LARGE SCALE GENOMIC DNA]</scope>
    <source>
        <strain evidence="1 2">2CS3</strain>
    </source>
</reference>
<keyword evidence="2" id="KW-1185">Reference proteome</keyword>
<accession>A0A7X2ZCY7</accession>
<dbReference type="EMBL" id="WNZX01000016">
    <property type="protein sequence ID" value="MUG72659.1"/>
    <property type="molecule type" value="Genomic_DNA"/>
</dbReference>
<protein>
    <submittedName>
        <fullName evidence="1">Uncharacterized protein</fullName>
    </submittedName>
</protein>
<evidence type="ECO:0000313" key="1">
    <source>
        <dbReference type="EMBL" id="MUG72659.1"/>
    </source>
</evidence>